<name>A0A7J7MPL6_9MAGN</name>
<gene>
    <name evidence="2" type="ORF">GIB67_000419</name>
</gene>
<evidence type="ECO:0000313" key="2">
    <source>
        <dbReference type="EMBL" id="KAF6156879.1"/>
    </source>
</evidence>
<proteinExistence type="predicted"/>
<organism evidence="2 3">
    <name type="scientific">Kingdonia uniflora</name>
    <dbReference type="NCBI Taxonomy" id="39325"/>
    <lineage>
        <taxon>Eukaryota</taxon>
        <taxon>Viridiplantae</taxon>
        <taxon>Streptophyta</taxon>
        <taxon>Embryophyta</taxon>
        <taxon>Tracheophyta</taxon>
        <taxon>Spermatophyta</taxon>
        <taxon>Magnoliopsida</taxon>
        <taxon>Ranunculales</taxon>
        <taxon>Circaeasteraceae</taxon>
        <taxon>Kingdonia</taxon>
    </lineage>
</organism>
<dbReference type="Proteomes" id="UP000541444">
    <property type="component" value="Unassembled WGS sequence"/>
</dbReference>
<evidence type="ECO:0000256" key="1">
    <source>
        <dbReference type="SAM" id="Coils"/>
    </source>
</evidence>
<keyword evidence="3" id="KW-1185">Reference proteome</keyword>
<protein>
    <submittedName>
        <fullName evidence="2">Uncharacterized protein</fullName>
    </submittedName>
</protein>
<comment type="caution">
    <text evidence="2">The sequence shown here is derived from an EMBL/GenBank/DDBJ whole genome shotgun (WGS) entry which is preliminary data.</text>
</comment>
<accession>A0A7J7MPL6</accession>
<reference evidence="2 3" key="1">
    <citation type="journal article" date="2020" name="IScience">
        <title>Genome Sequencing of the Endangered Kingdonia uniflora (Circaeasteraceae, Ranunculales) Reveals Potential Mechanisms of Evolutionary Specialization.</title>
        <authorList>
            <person name="Sun Y."/>
            <person name="Deng T."/>
            <person name="Zhang A."/>
            <person name="Moore M.J."/>
            <person name="Landis J.B."/>
            <person name="Lin N."/>
            <person name="Zhang H."/>
            <person name="Zhang X."/>
            <person name="Huang J."/>
            <person name="Zhang X."/>
            <person name="Sun H."/>
            <person name="Wang H."/>
        </authorList>
    </citation>
    <scope>NUCLEOTIDE SEQUENCE [LARGE SCALE GENOMIC DNA]</scope>
    <source>
        <strain evidence="2">TB1705</strain>
        <tissue evidence="2">Leaf</tissue>
    </source>
</reference>
<sequence>YTMNEKVPPTAFNRRKRELAREEDLVTYKKKRKTIDPSTVIPPNTIHSTNEGVSEGVNIPTESAAGINIPQGSEFETESAQAGLGAQPPLPNVCPNFDENILIFGGYSEDEGATSNDDVGPSDKSLLRSFRFHRARSIAQGQSWIFAHFPKLGGIPKEMDYDAYEHCTCWKWDVSVTDRYGGTALLNFREALDNYKLEDFNREQGIPTKRLLTEVSNLWNAKVARKFSPKYEWVDCFSSQKWKEFVLKKADRGRRVRDGPLVCTKAYLEWFASLSWTMICSITVDLAVDDYGIHQRKPASVNKHGDTPVHQSEDIVEQYDTSHHEHSSLSPNINLNDQQITALNDKLQKLKDDKEKESETNINLKEALKKKTSECDLLKETIEQMKAEIELKRVVDEQCALEFTDLPRQLDVKCKEIESLKMVNKILMKQIDMQLPLATPLTVLQSHQPVPDTTLAKKYEDLLVVHENVKKKLIAKEDFVSHSK</sequence>
<evidence type="ECO:0000313" key="3">
    <source>
        <dbReference type="Proteomes" id="UP000541444"/>
    </source>
</evidence>
<keyword evidence="1" id="KW-0175">Coiled coil</keyword>
<dbReference type="EMBL" id="JACGCM010001293">
    <property type="protein sequence ID" value="KAF6156879.1"/>
    <property type="molecule type" value="Genomic_DNA"/>
</dbReference>
<dbReference type="AlphaFoldDB" id="A0A7J7MPL6"/>
<feature type="non-terminal residue" evidence="2">
    <location>
        <position position="1"/>
    </location>
</feature>
<feature type="coiled-coil region" evidence="1">
    <location>
        <begin position="333"/>
        <end position="388"/>
    </location>
</feature>